<organism evidence="1">
    <name type="scientific">uncultured organism</name>
    <dbReference type="NCBI Taxonomy" id="155900"/>
    <lineage>
        <taxon>unclassified sequences</taxon>
        <taxon>environmental samples</taxon>
    </lineage>
</organism>
<protein>
    <submittedName>
        <fullName evidence="1">Uncharacterized protein</fullName>
    </submittedName>
</protein>
<dbReference type="AlphaFoldDB" id="A0A5B8RF29"/>
<dbReference type="EMBL" id="MN079126">
    <property type="protein sequence ID" value="QEA06142.1"/>
    <property type="molecule type" value="Genomic_DNA"/>
</dbReference>
<sequence>MSTNDLPAGDLVLSTRIPEYSTVQGLDYGRHVSSLGWSGYYVRPAGSGLPMAVARLTPASDELEGDDAAIVAAIREELEALASEPPAGIPLDQQAAWEPGARTWPIYYGGGQRGQMTVYPNGRGAIAKGGDSDWGEWDADQGVLVLDDGPTVAADGWLVEYHVSADRTLADGRRLIAEPLAGPFRTADEARAERDRLATSSPECYASVRIVRGATDPDCLEGASHA</sequence>
<name>A0A5B8RF29_9ZZZZ</name>
<evidence type="ECO:0000313" key="1">
    <source>
        <dbReference type="EMBL" id="QEA06142.1"/>
    </source>
</evidence>
<proteinExistence type="predicted"/>
<gene>
    <name evidence="1" type="ORF">KBTEX_02472</name>
</gene>
<reference evidence="1" key="1">
    <citation type="submission" date="2019-06" db="EMBL/GenBank/DDBJ databases">
        <authorList>
            <person name="Murdoch R.W."/>
            <person name="Fathepure B."/>
        </authorList>
    </citation>
    <scope>NUCLEOTIDE SEQUENCE</scope>
</reference>
<accession>A0A5B8RF29</accession>